<dbReference type="AlphaFoldDB" id="A0A0K2TQZ8"/>
<accession>A0A0K2TQZ8</accession>
<organism evidence="1">
    <name type="scientific">Lepeophtheirus salmonis</name>
    <name type="common">Salmon louse</name>
    <name type="synonym">Caligus salmonis</name>
    <dbReference type="NCBI Taxonomy" id="72036"/>
    <lineage>
        <taxon>Eukaryota</taxon>
        <taxon>Metazoa</taxon>
        <taxon>Ecdysozoa</taxon>
        <taxon>Arthropoda</taxon>
        <taxon>Crustacea</taxon>
        <taxon>Multicrustacea</taxon>
        <taxon>Hexanauplia</taxon>
        <taxon>Copepoda</taxon>
        <taxon>Siphonostomatoida</taxon>
        <taxon>Caligidae</taxon>
        <taxon>Lepeophtheirus</taxon>
    </lineage>
</organism>
<name>A0A0K2TQZ8_LEPSM</name>
<evidence type="ECO:0000313" key="1">
    <source>
        <dbReference type="EMBL" id="CDW28438.1"/>
    </source>
</evidence>
<proteinExistence type="predicted"/>
<dbReference type="EMBL" id="HACA01011077">
    <property type="protein sequence ID" value="CDW28438.1"/>
    <property type="molecule type" value="Transcribed_RNA"/>
</dbReference>
<protein>
    <submittedName>
        <fullName evidence="1">Uncharacterized protein</fullName>
    </submittedName>
</protein>
<reference evidence="1" key="1">
    <citation type="submission" date="2014-05" db="EMBL/GenBank/DDBJ databases">
        <authorList>
            <person name="Chronopoulou M."/>
        </authorList>
    </citation>
    <scope>NUCLEOTIDE SEQUENCE</scope>
    <source>
        <tissue evidence="1">Whole organism</tissue>
    </source>
</reference>
<sequence length="37" mass="4371">MCAQPRDLVCYFEHFLTHFIPPPPTYSPDAKPLNYNF</sequence>